<reference evidence="14" key="1">
    <citation type="submission" date="2011-08" db="EMBL/GenBank/DDBJ databases">
        <title>The draft genome of Latimeria chalumnae.</title>
        <authorList>
            <person name="Di Palma F."/>
            <person name="Alfoldi J."/>
            <person name="Johnson J."/>
            <person name="Berlin A."/>
            <person name="Gnerre S."/>
            <person name="Jaffe D."/>
            <person name="MacCallum I."/>
            <person name="Young S."/>
            <person name="Walker B.J."/>
            <person name="Lander E."/>
            <person name="Lindblad-Toh K."/>
        </authorList>
    </citation>
    <scope>NUCLEOTIDE SEQUENCE [LARGE SCALE GENOMIC DNA]</scope>
    <source>
        <strain evidence="14">Wild caught</strain>
    </source>
</reference>
<feature type="site" description="Transition state stabilizer" evidence="11">
    <location>
        <position position="143"/>
    </location>
</feature>
<evidence type="ECO:0000313" key="13">
    <source>
        <dbReference type="Ensembl" id="ENSLACP00000003135.1"/>
    </source>
</evidence>
<keyword evidence="4 10" id="KW-0479">Metal-binding</keyword>
<reference evidence="13" key="2">
    <citation type="submission" date="2025-08" db="UniProtKB">
        <authorList>
            <consortium name="Ensembl"/>
        </authorList>
    </citation>
    <scope>IDENTIFICATION</scope>
</reference>
<keyword evidence="14" id="KW-1185">Reference proteome</keyword>
<name>H3A0G4_LATCH</name>
<keyword evidence="6" id="KW-0378">Hydrolase</keyword>
<accession>H3A0G4</accession>
<comment type="catalytic activity">
    <reaction evidence="1">
        <text>Exonucleolytic cleavage in the 3'- to 5'-direction to yield nucleoside 5'-phosphates.</text>
        <dbReference type="EC" id="3.1.11.2"/>
    </reaction>
</comment>
<comment type="cofactor">
    <cofactor evidence="10">
        <name>Mg(2+)</name>
        <dbReference type="ChEBI" id="CHEBI:18420"/>
    </cofactor>
    <cofactor evidence="10">
        <name>Mn(2+)</name>
        <dbReference type="ChEBI" id="CHEBI:29035"/>
    </cofactor>
    <text evidence="10">Probably binds two magnesium or manganese ions per subunit.</text>
</comment>
<dbReference type="Proteomes" id="UP000008672">
    <property type="component" value="Unassembled WGS sequence"/>
</dbReference>
<feature type="site" description="Interaction with DNA substrate" evidence="11">
    <location>
        <position position="224"/>
    </location>
</feature>
<dbReference type="GO" id="GO:0003906">
    <property type="term" value="F:DNA-(apurinic or apyrimidinic site) endonuclease activity"/>
    <property type="evidence" value="ECO:0007669"/>
    <property type="project" value="TreeGrafter"/>
</dbReference>
<dbReference type="GO" id="GO:0008081">
    <property type="term" value="F:phosphoric diester hydrolase activity"/>
    <property type="evidence" value="ECO:0007669"/>
    <property type="project" value="TreeGrafter"/>
</dbReference>
<proteinExistence type="inferred from homology"/>
<dbReference type="EC" id="3.1.11.2" evidence="3"/>
<feature type="binding site" evidence="10">
    <location>
        <position position="39"/>
    </location>
    <ligand>
        <name>Mg(2+)</name>
        <dbReference type="ChEBI" id="CHEBI:18420"/>
        <label>1</label>
    </ligand>
</feature>
<keyword evidence="10" id="KW-0464">Manganese</keyword>
<feature type="active site" description="Proton donor/acceptor" evidence="9">
    <location>
        <position position="141"/>
    </location>
</feature>
<evidence type="ECO:0000256" key="11">
    <source>
        <dbReference type="PIRSR" id="PIRSR604808-3"/>
    </source>
</evidence>
<keyword evidence="7 10" id="KW-0460">Magnesium</keyword>
<evidence type="ECO:0000256" key="1">
    <source>
        <dbReference type="ARBA" id="ARBA00000493"/>
    </source>
</evidence>
<protein>
    <recommendedName>
        <fullName evidence="3">exodeoxyribonuclease III</fullName>
        <ecNumber evidence="3">3.1.11.2</ecNumber>
    </recommendedName>
</protein>
<evidence type="ECO:0000259" key="12">
    <source>
        <dbReference type="Pfam" id="PF03372"/>
    </source>
</evidence>
<dbReference type="GO" id="GO:0008311">
    <property type="term" value="F:double-stranded DNA 3'-5' DNA exonuclease activity"/>
    <property type="evidence" value="ECO:0007669"/>
    <property type="project" value="UniProtKB-EC"/>
</dbReference>
<dbReference type="PANTHER" id="PTHR22748">
    <property type="entry name" value="AP ENDONUCLEASE"/>
    <property type="match status" value="1"/>
</dbReference>
<sequence>SNPINIISWNVNGVNDPIKQYKILSHRAKLKCDVALLQEVHLVPAEMEKLRSRWVGRVFYFLLNFKKRGVCVLTSKSVLFSELKVESDNEGRYMIISCLLGSVEVTLASIYAPTGNPVSLYTDLAVSLSQHSSNRIILGGDWNGVWDPFVDKMGPVSSSDLSIARGLREFSREMGRAAHPKICNYTFYSGAHNFCSRLDTFFVSHLATIDVVEVSILNKIFSDHSPVQMLFLPDPHLQKRISWRLNNSLLKDDGLLNNLKNEIECFFQQNENSVDSYLTIWDAFKATIRLVNQKKLFQKTWKDLEVELTKLESLHKANPDDLELLGELKNMIILTRKPNLHYSGLKITTMKKGDKAGKLLAYRLHKLEMVNQISEIKDSNNKVTKQPDGIVSEFRSFYSHRYTSDTNCSDEDLGRFLDNIDLGSLTLEGQEELGKPIQ</sequence>
<dbReference type="STRING" id="7897.ENSLACP00000003135"/>
<evidence type="ECO:0000256" key="8">
    <source>
        <dbReference type="ARBA" id="ARBA00023204"/>
    </source>
</evidence>
<dbReference type="InterPro" id="IPR004808">
    <property type="entry name" value="AP_endonuc_1"/>
</dbReference>
<evidence type="ECO:0000256" key="5">
    <source>
        <dbReference type="ARBA" id="ARBA00022763"/>
    </source>
</evidence>
<evidence type="ECO:0000256" key="9">
    <source>
        <dbReference type="PIRSR" id="PIRSR604808-1"/>
    </source>
</evidence>
<dbReference type="GO" id="GO:0005634">
    <property type="term" value="C:nucleus"/>
    <property type="evidence" value="ECO:0007669"/>
    <property type="project" value="TreeGrafter"/>
</dbReference>
<dbReference type="AlphaFoldDB" id="H3A0G4"/>
<feature type="binding site" evidence="10">
    <location>
        <position position="143"/>
    </location>
    <ligand>
        <name>Mg(2+)</name>
        <dbReference type="ChEBI" id="CHEBI:18420"/>
        <label>1</label>
    </ligand>
</feature>
<evidence type="ECO:0000256" key="10">
    <source>
        <dbReference type="PIRSR" id="PIRSR604808-2"/>
    </source>
</evidence>
<dbReference type="Ensembl" id="ENSLACT00000003165.1">
    <property type="protein sequence ID" value="ENSLACP00000003135.1"/>
    <property type="gene ID" value="ENSLACG00000002807.1"/>
</dbReference>
<feature type="active site" description="Proton acceptor" evidence="9">
    <location>
        <position position="224"/>
    </location>
</feature>
<dbReference type="SUPFAM" id="SSF56219">
    <property type="entry name" value="DNase I-like"/>
    <property type="match status" value="1"/>
</dbReference>
<feature type="site" description="Important for catalytic activity" evidence="11">
    <location>
        <position position="199"/>
    </location>
</feature>
<feature type="binding site" evidence="10">
    <location>
        <position position="223"/>
    </location>
    <ligand>
        <name>Mg(2+)</name>
        <dbReference type="ChEBI" id="CHEBI:18420"/>
        <label>1</label>
    </ligand>
</feature>
<reference evidence="13" key="3">
    <citation type="submission" date="2025-09" db="UniProtKB">
        <authorList>
            <consortium name="Ensembl"/>
        </authorList>
    </citation>
    <scope>IDENTIFICATION</scope>
</reference>
<dbReference type="InterPro" id="IPR036691">
    <property type="entry name" value="Endo/exonu/phosph_ase_sf"/>
</dbReference>
<evidence type="ECO:0000256" key="6">
    <source>
        <dbReference type="ARBA" id="ARBA00022801"/>
    </source>
</evidence>
<evidence type="ECO:0000256" key="4">
    <source>
        <dbReference type="ARBA" id="ARBA00022723"/>
    </source>
</evidence>
<feature type="binding site" evidence="10">
    <location>
        <position position="10"/>
    </location>
    <ligand>
        <name>Mg(2+)</name>
        <dbReference type="ChEBI" id="CHEBI:18420"/>
        <label>1</label>
    </ligand>
</feature>
<evidence type="ECO:0000256" key="7">
    <source>
        <dbReference type="ARBA" id="ARBA00022842"/>
    </source>
</evidence>
<dbReference type="GeneTree" id="ENSGT00950000183016"/>
<keyword evidence="8" id="KW-0234">DNA repair</keyword>
<dbReference type="PANTHER" id="PTHR22748:SF26">
    <property type="entry name" value="ENDONUCLEASE_EXONUCLEASE_PHOSPHATASE DOMAIN-CONTAINING PROTEIN"/>
    <property type="match status" value="1"/>
</dbReference>
<dbReference type="InterPro" id="IPR005135">
    <property type="entry name" value="Endo/exonuclease/phosphatase"/>
</dbReference>
<dbReference type="Gene3D" id="3.60.10.10">
    <property type="entry name" value="Endonuclease/exonuclease/phosphatase"/>
    <property type="match status" value="1"/>
</dbReference>
<feature type="binding site" evidence="10">
    <location>
        <position position="224"/>
    </location>
    <ligand>
        <name>Mg(2+)</name>
        <dbReference type="ChEBI" id="CHEBI:18420"/>
        <label>1</label>
    </ligand>
</feature>
<organism evidence="13 14">
    <name type="scientific">Latimeria chalumnae</name>
    <name type="common">Coelacanth</name>
    <dbReference type="NCBI Taxonomy" id="7897"/>
    <lineage>
        <taxon>Eukaryota</taxon>
        <taxon>Metazoa</taxon>
        <taxon>Chordata</taxon>
        <taxon>Craniata</taxon>
        <taxon>Vertebrata</taxon>
        <taxon>Euteleostomi</taxon>
        <taxon>Coelacanthiformes</taxon>
        <taxon>Coelacanthidae</taxon>
        <taxon>Latimeria</taxon>
    </lineage>
</organism>
<dbReference type="InParanoid" id="H3A0G4"/>
<dbReference type="EMBL" id="AFYH01183605">
    <property type="status" value="NOT_ANNOTATED_CDS"/>
    <property type="molecule type" value="Genomic_DNA"/>
</dbReference>
<evidence type="ECO:0000313" key="14">
    <source>
        <dbReference type="Proteomes" id="UP000008672"/>
    </source>
</evidence>
<feature type="active site" evidence="9">
    <location>
        <position position="111"/>
    </location>
</feature>
<dbReference type="GO" id="GO:0046872">
    <property type="term" value="F:metal ion binding"/>
    <property type="evidence" value="ECO:0007669"/>
    <property type="project" value="UniProtKB-KW"/>
</dbReference>
<feature type="binding site" evidence="10">
    <location>
        <position position="141"/>
    </location>
    <ligand>
        <name>Mg(2+)</name>
        <dbReference type="ChEBI" id="CHEBI:18420"/>
        <label>1</label>
    </ligand>
</feature>
<evidence type="ECO:0000256" key="2">
    <source>
        <dbReference type="ARBA" id="ARBA00007092"/>
    </source>
</evidence>
<feature type="domain" description="Endonuclease/exonuclease/phosphatase" evidence="12">
    <location>
        <begin position="7"/>
        <end position="224"/>
    </location>
</feature>
<dbReference type="Pfam" id="PF03372">
    <property type="entry name" value="Exo_endo_phos"/>
    <property type="match status" value="1"/>
</dbReference>
<dbReference type="CDD" id="cd09076">
    <property type="entry name" value="L1-EN"/>
    <property type="match status" value="1"/>
</dbReference>
<comment type="similarity">
    <text evidence="2">Belongs to the DNA repair enzymes AP/ExoA family.</text>
</comment>
<dbReference type="GO" id="GO:0006284">
    <property type="term" value="P:base-excision repair"/>
    <property type="evidence" value="ECO:0007669"/>
    <property type="project" value="TreeGrafter"/>
</dbReference>
<keyword evidence="5" id="KW-0227">DNA damage</keyword>
<dbReference type="OMA" id="QKRISWR"/>
<evidence type="ECO:0000256" key="3">
    <source>
        <dbReference type="ARBA" id="ARBA00012115"/>
    </source>
</evidence>
<dbReference type="HOGENOM" id="CLU_000680_2_0_1"/>